<dbReference type="PANTHER" id="PTHR11085:SF10">
    <property type="entry name" value="NAD-DEPENDENT PROTEIN DEACYLASE SIRTUIN-5, MITOCHONDRIAL-RELATED"/>
    <property type="match status" value="1"/>
</dbReference>
<dbReference type="PROSITE" id="PS50305">
    <property type="entry name" value="SIRTUIN"/>
    <property type="match status" value="1"/>
</dbReference>
<dbReference type="PANTHER" id="PTHR11085">
    <property type="entry name" value="NAD-DEPENDENT PROTEIN DEACYLASE SIRTUIN-5, MITOCHONDRIAL-RELATED"/>
    <property type="match status" value="1"/>
</dbReference>
<dbReference type="EMBL" id="FRAJ01000003">
    <property type="protein sequence ID" value="SHJ64156.1"/>
    <property type="molecule type" value="Genomic_DNA"/>
</dbReference>
<dbReference type="SUPFAM" id="SSF52467">
    <property type="entry name" value="DHS-like NAD/FAD-binding domain"/>
    <property type="match status" value="1"/>
</dbReference>
<protein>
    <recommendedName>
        <fullName evidence="1">protein acetyllysine N-acetyltransferase</fullName>
        <ecNumber evidence="1">2.3.1.286</ecNumber>
    </recommendedName>
</protein>
<dbReference type="GO" id="GO:0017136">
    <property type="term" value="F:histone deacetylase activity, NAD-dependent"/>
    <property type="evidence" value="ECO:0007669"/>
    <property type="project" value="TreeGrafter"/>
</dbReference>
<feature type="binding site" evidence="4">
    <location>
        <position position="105"/>
    </location>
    <ligand>
        <name>Zn(2+)</name>
        <dbReference type="ChEBI" id="CHEBI:29105"/>
    </ligand>
</feature>
<dbReference type="AlphaFoldDB" id="A0A1M6KZ85"/>
<dbReference type="InterPro" id="IPR003000">
    <property type="entry name" value="Sirtuin"/>
</dbReference>
<evidence type="ECO:0000256" key="2">
    <source>
        <dbReference type="ARBA" id="ARBA00022679"/>
    </source>
</evidence>
<keyword evidence="4" id="KW-0862">Zinc</keyword>
<dbReference type="RefSeq" id="WP_072965325.1">
    <property type="nucleotide sequence ID" value="NZ_FRAJ01000003.1"/>
</dbReference>
<feature type="active site" description="Proton acceptor" evidence="4">
    <location>
        <position position="94"/>
    </location>
</feature>
<dbReference type="GO" id="GO:0070403">
    <property type="term" value="F:NAD+ binding"/>
    <property type="evidence" value="ECO:0007669"/>
    <property type="project" value="InterPro"/>
</dbReference>
<feature type="domain" description="Deacetylase sirtuin-type" evidence="5">
    <location>
        <begin position="1"/>
        <end position="201"/>
    </location>
</feature>
<evidence type="ECO:0000256" key="1">
    <source>
        <dbReference type="ARBA" id="ARBA00012928"/>
    </source>
</evidence>
<evidence type="ECO:0000256" key="3">
    <source>
        <dbReference type="ARBA" id="ARBA00023027"/>
    </source>
</evidence>
<feature type="binding site" evidence="4">
    <location>
        <position position="123"/>
    </location>
    <ligand>
        <name>Zn(2+)</name>
        <dbReference type="ChEBI" id="CHEBI:29105"/>
    </ligand>
</feature>
<dbReference type="InterPro" id="IPR050134">
    <property type="entry name" value="NAD-dep_sirtuin_deacylases"/>
</dbReference>
<dbReference type="Gene3D" id="3.30.1600.10">
    <property type="entry name" value="SIR2/SIRT2 'Small Domain"/>
    <property type="match status" value="1"/>
</dbReference>
<dbReference type="InterPro" id="IPR026590">
    <property type="entry name" value="Ssirtuin_cat_dom"/>
</dbReference>
<feature type="binding site" evidence="4">
    <location>
        <position position="102"/>
    </location>
    <ligand>
        <name>Zn(2+)</name>
        <dbReference type="ChEBI" id="CHEBI:29105"/>
    </ligand>
</feature>
<dbReference type="InterPro" id="IPR026591">
    <property type="entry name" value="Sirtuin_cat_small_dom_sf"/>
</dbReference>
<proteinExistence type="predicted"/>
<dbReference type="GO" id="GO:0046872">
    <property type="term" value="F:metal ion binding"/>
    <property type="evidence" value="ECO:0007669"/>
    <property type="project" value="UniProtKB-KW"/>
</dbReference>
<evidence type="ECO:0000313" key="6">
    <source>
        <dbReference type="EMBL" id="SHJ64156.1"/>
    </source>
</evidence>
<reference evidence="6 7" key="1">
    <citation type="submission" date="2016-11" db="EMBL/GenBank/DDBJ databases">
        <authorList>
            <person name="Jaros S."/>
            <person name="Januszkiewicz K."/>
            <person name="Wedrychowicz H."/>
        </authorList>
    </citation>
    <scope>NUCLEOTIDE SEQUENCE [LARGE SCALE GENOMIC DNA]</scope>
    <source>
        <strain evidence="6 7">DSM 14501</strain>
    </source>
</reference>
<evidence type="ECO:0000313" key="7">
    <source>
        <dbReference type="Proteomes" id="UP000184082"/>
    </source>
</evidence>
<keyword evidence="2" id="KW-0808">Transferase</keyword>
<dbReference type="EC" id="2.3.1.286" evidence="1"/>
<sequence>MNKIVVFTGAGVSKDSGVPTFEDLGDLRQKLSRRYFNENPEDFYKILKKLDDTAKKAEPNPAHIAIAKYNIPVITMNIDSLHKRAGSTNVIEIHGNLEYVYCPKCRKKYDIEIAYKNIYSKCCSEVLNPNVVLYGDMIPKYTEALELVTNTEMLLVIGTSFYTSTATDLVGWAKRAGAKIEIINQNAKELVPKFLRDFFNK</sequence>
<keyword evidence="4" id="KW-0479">Metal-binding</keyword>
<dbReference type="STRING" id="1121266.SAMN02745883_00010"/>
<dbReference type="Proteomes" id="UP000184082">
    <property type="component" value="Unassembled WGS sequence"/>
</dbReference>
<evidence type="ECO:0000256" key="4">
    <source>
        <dbReference type="PROSITE-ProRule" id="PRU00236"/>
    </source>
</evidence>
<gene>
    <name evidence="6" type="ORF">SAMN02745883_00010</name>
</gene>
<dbReference type="InterPro" id="IPR029035">
    <property type="entry name" value="DHS-like_NAD/FAD-binding_dom"/>
</dbReference>
<keyword evidence="7" id="KW-1185">Reference proteome</keyword>
<accession>A0A1M6KZ85</accession>
<dbReference type="Pfam" id="PF02146">
    <property type="entry name" value="SIR2"/>
    <property type="match status" value="1"/>
</dbReference>
<organism evidence="6 7">
    <name type="scientific">Caminicella sporogenes DSM 14501</name>
    <dbReference type="NCBI Taxonomy" id="1121266"/>
    <lineage>
        <taxon>Bacteria</taxon>
        <taxon>Bacillati</taxon>
        <taxon>Bacillota</taxon>
        <taxon>Clostridia</taxon>
        <taxon>Peptostreptococcales</taxon>
        <taxon>Caminicellaceae</taxon>
        <taxon>Caminicella</taxon>
    </lineage>
</organism>
<evidence type="ECO:0000259" key="5">
    <source>
        <dbReference type="PROSITE" id="PS50305"/>
    </source>
</evidence>
<keyword evidence="3" id="KW-0520">NAD</keyword>
<feature type="binding site" evidence="4">
    <location>
        <position position="122"/>
    </location>
    <ligand>
        <name>Zn(2+)</name>
        <dbReference type="ChEBI" id="CHEBI:29105"/>
    </ligand>
</feature>
<dbReference type="Gene3D" id="3.40.50.1220">
    <property type="entry name" value="TPP-binding domain"/>
    <property type="match status" value="1"/>
</dbReference>
<name>A0A1M6KZ85_9FIRM</name>